<dbReference type="RefSeq" id="XP_058304982.1">
    <property type="nucleotide sequence ID" value="XM_058458083.1"/>
</dbReference>
<evidence type="ECO:0000259" key="3">
    <source>
        <dbReference type="Pfam" id="PF24854"/>
    </source>
</evidence>
<evidence type="ECO:0000256" key="1">
    <source>
        <dbReference type="SAM" id="Phobius"/>
    </source>
</evidence>
<dbReference type="Proteomes" id="UP001150904">
    <property type="component" value="Unassembled WGS sequence"/>
</dbReference>
<dbReference type="Pfam" id="PF24854">
    <property type="entry name" value="DUF7728"/>
    <property type="match status" value="1"/>
</dbReference>
<evidence type="ECO:0000313" key="4">
    <source>
        <dbReference type="EMBL" id="KAJ5192042.1"/>
    </source>
</evidence>
<dbReference type="InterPro" id="IPR056145">
    <property type="entry name" value="DUF7728"/>
</dbReference>
<sequence length="398" mass="44661">MVVLSILLGGTAALGADAMLVFPDTETQVRAFGDGIVDVHPIALENMRRAVVELPCSECPFRDVNEEGAIKWIYGISSTMTLEFTIEENNLLANGRRTFPPPSSPTTCSVRQMGNAKGSGNMPLCYNMEVIPLLAPSEYLGIKLFDIQLSVLDLVSDVFLVDAVTVTLIQDSAGDLYIAKTKVDKGALSARLPYKADHGKNKCFQEIFSDRIRGFLLAVREQLLGTVSKARHEDCHTMRKGTLDDTHTQIELENYQNQVRLKSLRTTSPVNYDNCHIDFEKTDRTSHHQYKRRLTRLVEHVHTLFFLVRFIALPAILGVMGGFAAVAVSMFVGRTLSFLWRCYRGFNTHDQTASQKDVDACERQDLITDSSEKALPKCMDRRRAGGGYQRLLKKLYFR</sequence>
<keyword evidence="1" id="KW-0812">Transmembrane</keyword>
<protein>
    <recommendedName>
        <fullName evidence="3">DUF7728 domain-containing protein</fullName>
    </recommendedName>
</protein>
<dbReference type="GeneID" id="83185384"/>
<reference evidence="4" key="1">
    <citation type="submission" date="2022-12" db="EMBL/GenBank/DDBJ databases">
        <authorList>
            <person name="Petersen C."/>
        </authorList>
    </citation>
    <scope>NUCLEOTIDE SEQUENCE</scope>
    <source>
        <strain evidence="4">IBT 15544</strain>
    </source>
</reference>
<name>A0A9W9J9H6_9EURO</name>
<comment type="caution">
    <text evidence="4">The sequence shown here is derived from an EMBL/GenBank/DDBJ whole genome shotgun (WGS) entry which is preliminary data.</text>
</comment>
<dbReference type="PANTHER" id="PTHR40622">
    <property type="match status" value="1"/>
</dbReference>
<organism evidence="4 5">
    <name type="scientific">Penicillium cinerascens</name>
    <dbReference type="NCBI Taxonomy" id="70096"/>
    <lineage>
        <taxon>Eukaryota</taxon>
        <taxon>Fungi</taxon>
        <taxon>Dikarya</taxon>
        <taxon>Ascomycota</taxon>
        <taxon>Pezizomycotina</taxon>
        <taxon>Eurotiomycetes</taxon>
        <taxon>Eurotiomycetidae</taxon>
        <taxon>Eurotiales</taxon>
        <taxon>Aspergillaceae</taxon>
        <taxon>Penicillium</taxon>
    </lineage>
</organism>
<keyword evidence="2" id="KW-0732">Signal</keyword>
<proteinExistence type="predicted"/>
<evidence type="ECO:0000313" key="5">
    <source>
        <dbReference type="Proteomes" id="UP001150904"/>
    </source>
</evidence>
<reference evidence="4" key="2">
    <citation type="journal article" date="2023" name="IMA Fungus">
        <title>Comparative genomic study of the Penicillium genus elucidates a diverse pangenome and 15 lateral gene transfer events.</title>
        <authorList>
            <person name="Petersen C."/>
            <person name="Sorensen T."/>
            <person name="Nielsen M.R."/>
            <person name="Sondergaard T.E."/>
            <person name="Sorensen J.L."/>
            <person name="Fitzpatrick D.A."/>
            <person name="Frisvad J.C."/>
            <person name="Nielsen K.L."/>
        </authorList>
    </citation>
    <scope>NUCLEOTIDE SEQUENCE</scope>
    <source>
        <strain evidence="4">IBT 15544</strain>
    </source>
</reference>
<keyword evidence="1" id="KW-0472">Membrane</keyword>
<keyword evidence="5" id="KW-1185">Reference proteome</keyword>
<feature type="transmembrane region" description="Helical" evidence="1">
    <location>
        <begin position="304"/>
        <end position="332"/>
    </location>
</feature>
<accession>A0A9W9J9H6</accession>
<dbReference type="PANTHER" id="PTHR40622:SF2">
    <property type="match status" value="1"/>
</dbReference>
<feature type="signal peptide" evidence="2">
    <location>
        <begin position="1"/>
        <end position="18"/>
    </location>
</feature>
<feature type="domain" description="DUF7728" evidence="3">
    <location>
        <begin position="50"/>
        <end position="183"/>
    </location>
</feature>
<dbReference type="AlphaFoldDB" id="A0A9W9J9H6"/>
<feature type="chain" id="PRO_5040899052" description="DUF7728 domain-containing protein" evidence="2">
    <location>
        <begin position="19"/>
        <end position="398"/>
    </location>
</feature>
<gene>
    <name evidence="4" type="ORF">N7498_011027</name>
</gene>
<keyword evidence="1" id="KW-1133">Transmembrane helix</keyword>
<evidence type="ECO:0000256" key="2">
    <source>
        <dbReference type="SAM" id="SignalP"/>
    </source>
</evidence>
<dbReference type="EMBL" id="JAPQKR010000016">
    <property type="protein sequence ID" value="KAJ5192042.1"/>
    <property type="molecule type" value="Genomic_DNA"/>
</dbReference>